<feature type="transmembrane region" description="Helical" evidence="1">
    <location>
        <begin position="378"/>
        <end position="399"/>
    </location>
</feature>
<dbReference type="CDD" id="cd21416">
    <property type="entry name" value="HDC_protein"/>
    <property type="match status" value="1"/>
</dbReference>
<keyword evidence="1" id="KW-1133">Transmembrane helix</keyword>
<feature type="transmembrane region" description="Helical" evidence="1">
    <location>
        <begin position="269"/>
        <end position="288"/>
    </location>
</feature>
<comment type="caution">
    <text evidence="2">The sequence shown here is derived from an EMBL/GenBank/DDBJ whole genome shotgun (WGS) entry which is preliminary data.</text>
</comment>
<evidence type="ECO:0000313" key="2">
    <source>
        <dbReference type="EMBL" id="HJA72258.1"/>
    </source>
</evidence>
<dbReference type="AlphaFoldDB" id="A0A9D2HL11"/>
<evidence type="ECO:0000313" key="3">
    <source>
        <dbReference type="Proteomes" id="UP000823900"/>
    </source>
</evidence>
<accession>A0A9D2HL11</accession>
<keyword evidence="1" id="KW-0812">Transmembrane</keyword>
<feature type="transmembrane region" description="Helical" evidence="1">
    <location>
        <begin position="144"/>
        <end position="166"/>
    </location>
</feature>
<reference evidence="2" key="2">
    <citation type="submission" date="2021-04" db="EMBL/GenBank/DDBJ databases">
        <authorList>
            <person name="Gilroy R."/>
        </authorList>
    </citation>
    <scope>NUCLEOTIDE SEQUENCE</scope>
    <source>
        <strain evidence="2">CHK178-16964</strain>
    </source>
</reference>
<name>A0A9D2HL11_9FIRM</name>
<evidence type="ECO:0008006" key="4">
    <source>
        <dbReference type="Google" id="ProtNLM"/>
    </source>
</evidence>
<feature type="transmembrane region" description="Helical" evidence="1">
    <location>
        <begin position="235"/>
        <end position="257"/>
    </location>
</feature>
<dbReference type="InterPro" id="IPR049576">
    <property type="entry name" value="HDC-like"/>
</dbReference>
<sequence>MEMIIGFTIIVAILVIGDTVSTATKAIIPSVFVQALLFMLGFWTILPKDIVTTAGFSNLSLLAMYLLITHMGTMLDLKQLIEQWKTVVIACAGLVGIIVGCMTLGSAVFGRDIAFIATPPLTGGTVATLLMGDAAKAKGLENLIVLPILVYVGQGFVGYPLTSFMLKREDRRLLKLYREGKLKRISQEEGGGELEGKFRIFPRIPEKYESDSFMLLRLGFVGMLAYFTSEALNKGLAAMGASFTVHKLVVCLIFGVIASEIGFVEKKTLNKANSFGFLMTALLGYIFADLNRSTPEMVAGLLVPLIGILFFGIVGMYIISFFVGKALHESPEMAWSIAMNALYGFPQNFMLTHESAKSVTDDPDEREFLIERTLPKMLVGGFITVTIASVIIAGIFIGML</sequence>
<dbReference type="EMBL" id="DWZA01000100">
    <property type="protein sequence ID" value="HJA72258.1"/>
    <property type="molecule type" value="Genomic_DNA"/>
</dbReference>
<feature type="transmembrane region" description="Helical" evidence="1">
    <location>
        <begin position="87"/>
        <end position="106"/>
    </location>
</feature>
<protein>
    <recommendedName>
        <fullName evidence="4">Na+/glutamate symporter</fullName>
    </recommendedName>
</protein>
<reference evidence="2" key="1">
    <citation type="journal article" date="2021" name="PeerJ">
        <title>Extensive microbial diversity within the chicken gut microbiome revealed by metagenomics and culture.</title>
        <authorList>
            <person name="Gilroy R."/>
            <person name="Ravi A."/>
            <person name="Getino M."/>
            <person name="Pursley I."/>
            <person name="Horton D.L."/>
            <person name="Alikhan N.F."/>
            <person name="Baker D."/>
            <person name="Gharbi K."/>
            <person name="Hall N."/>
            <person name="Watson M."/>
            <person name="Adriaenssens E.M."/>
            <person name="Foster-Nyarko E."/>
            <person name="Jarju S."/>
            <person name="Secka A."/>
            <person name="Antonio M."/>
            <person name="Oren A."/>
            <person name="Chaudhuri R.R."/>
            <person name="La Ragione R."/>
            <person name="Hildebrand F."/>
            <person name="Pallen M.J."/>
        </authorList>
    </citation>
    <scope>NUCLEOTIDE SEQUENCE</scope>
    <source>
        <strain evidence="2">CHK178-16964</strain>
    </source>
</reference>
<feature type="transmembrane region" description="Helical" evidence="1">
    <location>
        <begin position="27"/>
        <end position="46"/>
    </location>
</feature>
<evidence type="ECO:0000256" key="1">
    <source>
        <dbReference type="SAM" id="Phobius"/>
    </source>
</evidence>
<proteinExistence type="predicted"/>
<organism evidence="2 3">
    <name type="scientific">Candidatus Lachnoclostridium stercoravium</name>
    <dbReference type="NCBI Taxonomy" id="2838633"/>
    <lineage>
        <taxon>Bacteria</taxon>
        <taxon>Bacillati</taxon>
        <taxon>Bacillota</taxon>
        <taxon>Clostridia</taxon>
        <taxon>Lachnospirales</taxon>
        <taxon>Lachnospiraceae</taxon>
    </lineage>
</organism>
<feature type="transmembrane region" description="Helical" evidence="1">
    <location>
        <begin position="213"/>
        <end position="229"/>
    </location>
</feature>
<keyword evidence="1" id="KW-0472">Membrane</keyword>
<gene>
    <name evidence="2" type="ORF">IAA07_11915</name>
</gene>
<feature type="transmembrane region" description="Helical" evidence="1">
    <location>
        <begin position="300"/>
        <end position="323"/>
    </location>
</feature>
<dbReference type="Proteomes" id="UP000823900">
    <property type="component" value="Unassembled WGS sequence"/>
</dbReference>